<evidence type="ECO:0000256" key="2">
    <source>
        <dbReference type="SAM" id="MobiDB-lite"/>
    </source>
</evidence>
<dbReference type="Gramene" id="NC1G0090320.1">
    <property type="protein sequence ID" value="NC1G0090320.1:cds"/>
    <property type="gene ID" value="NC1G0090320"/>
</dbReference>
<keyword evidence="1" id="KW-0808">Transferase</keyword>
<dbReference type="Pfam" id="PF02458">
    <property type="entry name" value="Transferase"/>
    <property type="match status" value="1"/>
</dbReference>
<reference evidence="3" key="1">
    <citation type="submission" date="2019-09" db="EMBL/GenBank/DDBJ databases">
        <authorList>
            <person name="Zhang L."/>
        </authorList>
    </citation>
    <scope>NUCLEOTIDE SEQUENCE</scope>
</reference>
<feature type="compositionally biased region" description="Basic and acidic residues" evidence="2">
    <location>
        <begin position="64"/>
        <end position="99"/>
    </location>
</feature>
<gene>
    <name evidence="3" type="ORF">NYM_LOCUS453</name>
</gene>
<dbReference type="InterPro" id="IPR023213">
    <property type="entry name" value="CAT-like_dom_sf"/>
</dbReference>
<sequence length="110" mass="12040">MSPPLHPEYFGNAIQSNAMAAEVGDLLKREIGWAAGLIHRGVVAHGDGTIRGMVDEWENGEGAAGRERGRRRERETGRERGRGGGRGRREGRGEGERVGRGNQGRSQDFF</sequence>
<dbReference type="PANTHER" id="PTHR31896:SF64">
    <property type="entry name" value="TRICHOTHECENE 3-O-ACETYLTRANSFERASE"/>
    <property type="match status" value="1"/>
</dbReference>
<dbReference type="InterPro" id="IPR051283">
    <property type="entry name" value="Sec_Metabolite_Acyltrans"/>
</dbReference>
<evidence type="ECO:0000256" key="1">
    <source>
        <dbReference type="ARBA" id="ARBA00022679"/>
    </source>
</evidence>
<dbReference type="Gene3D" id="3.30.559.10">
    <property type="entry name" value="Chloramphenicol acetyltransferase-like domain"/>
    <property type="match status" value="1"/>
</dbReference>
<protein>
    <submittedName>
        <fullName evidence="3">Uncharacterized protein</fullName>
    </submittedName>
</protein>
<accession>A0A5K0UUT3</accession>
<dbReference type="GO" id="GO:0016740">
    <property type="term" value="F:transferase activity"/>
    <property type="evidence" value="ECO:0007669"/>
    <property type="project" value="UniProtKB-KW"/>
</dbReference>
<dbReference type="EMBL" id="LR721774">
    <property type="protein sequence ID" value="VVV32516.1"/>
    <property type="molecule type" value="Genomic_DNA"/>
</dbReference>
<name>A0A5K0UUT3_9MAGN</name>
<evidence type="ECO:0000313" key="3">
    <source>
        <dbReference type="EMBL" id="VVV32516.1"/>
    </source>
</evidence>
<organism evidence="3">
    <name type="scientific">Nymphaea colorata</name>
    <name type="common">pocket water lily</name>
    <dbReference type="NCBI Taxonomy" id="210225"/>
    <lineage>
        <taxon>Eukaryota</taxon>
        <taxon>Viridiplantae</taxon>
        <taxon>Streptophyta</taxon>
        <taxon>Embryophyta</taxon>
        <taxon>Tracheophyta</taxon>
        <taxon>Spermatophyta</taxon>
        <taxon>Magnoliopsida</taxon>
        <taxon>Nymphaeales</taxon>
        <taxon>Nymphaeaceae</taxon>
        <taxon>Nymphaea</taxon>
    </lineage>
</organism>
<proteinExistence type="predicted"/>
<dbReference type="PANTHER" id="PTHR31896">
    <property type="entry name" value="FAMILY REGULATORY PROTEIN, PUTATIVE (AFU_ORTHOLOGUE AFUA_3G14730)-RELATED"/>
    <property type="match status" value="1"/>
</dbReference>
<feature type="region of interest" description="Disordered" evidence="2">
    <location>
        <begin position="54"/>
        <end position="110"/>
    </location>
</feature>
<dbReference type="AlphaFoldDB" id="A0A5K0UUT3"/>